<dbReference type="RefSeq" id="WP_135011463.1">
    <property type="nucleotide sequence ID" value="NZ_JADGLK010000006.1"/>
</dbReference>
<dbReference type="InterPro" id="IPR028098">
    <property type="entry name" value="Glyco_trans_4-like_N"/>
</dbReference>
<dbReference type="Proteomes" id="UP000297951">
    <property type="component" value="Unassembled WGS sequence"/>
</dbReference>
<evidence type="ECO:0000259" key="3">
    <source>
        <dbReference type="Pfam" id="PF00534"/>
    </source>
</evidence>
<evidence type="ECO:0000313" key="6">
    <source>
        <dbReference type="Proteomes" id="UP000297951"/>
    </source>
</evidence>
<dbReference type="AlphaFoldDB" id="A0A4Y9F887"/>
<dbReference type="InterPro" id="IPR050194">
    <property type="entry name" value="Glycosyltransferase_grp1"/>
</dbReference>
<dbReference type="GO" id="GO:0016757">
    <property type="term" value="F:glycosyltransferase activity"/>
    <property type="evidence" value="ECO:0007669"/>
    <property type="project" value="UniProtKB-KW"/>
</dbReference>
<dbReference type="PANTHER" id="PTHR45947:SF14">
    <property type="entry name" value="SLL1723 PROTEIN"/>
    <property type="match status" value="1"/>
</dbReference>
<name>A0A4Y9F887_9MICC</name>
<dbReference type="PANTHER" id="PTHR45947">
    <property type="entry name" value="SULFOQUINOVOSYL TRANSFERASE SQD2"/>
    <property type="match status" value="1"/>
</dbReference>
<gene>
    <name evidence="5" type="ORF">E4U03_02780</name>
</gene>
<comment type="caution">
    <text evidence="5">The sequence shown here is derived from an EMBL/GenBank/DDBJ whole genome shotgun (WGS) entry which is preliminary data.</text>
</comment>
<reference evidence="5 6" key="1">
    <citation type="submission" date="2019-03" db="EMBL/GenBank/DDBJ databases">
        <title>Diversity of the mouse oral microbiome.</title>
        <authorList>
            <person name="Joseph S."/>
            <person name="Aduse-Opoku J."/>
            <person name="Curtis M."/>
            <person name="Wade W."/>
            <person name="Hashim A."/>
        </authorList>
    </citation>
    <scope>NUCLEOTIDE SEQUENCE [LARGE SCALE GENOMIC DNA]</scope>
    <source>
        <strain evidence="6">irhom_31</strain>
    </source>
</reference>
<dbReference type="GO" id="GO:1901137">
    <property type="term" value="P:carbohydrate derivative biosynthetic process"/>
    <property type="evidence" value="ECO:0007669"/>
    <property type="project" value="UniProtKB-ARBA"/>
</dbReference>
<sequence length="376" mass="40415">MRILHVVTLVTPDGSLGGPLRVAVNLMKASQKQGHEVLLAAGAQNWGSELPSEYDGVPVQLFPARLVVPGAGFAGLTSTGLLSWLRKVAQTADVVHVHMARDLVTLPAALVAQATGVPTVVHTHGMIDASDRLLAKPLDALMTRRALRGAARIIALTEQEKRDLQVVDSSLRASDIEILRNGVPLSELQADHGQESPEVLFLARLQERKRPTVFVRVAQELAREFPQVRFSLVGPDEGQGKAVLELLAHDNADGCIRWQGSLPADQTVARMAQAQVYVLPAVEEPYGMTVVEAMTVGLPVVVMDDCGLAPEIEQFDAGLVAHSDDVDSLAAAVRSLVQDADARARMGANGKDFVAEYCSMQKIAEQLDGIYRKVAL</sequence>
<keyword evidence="1" id="KW-0328">Glycosyltransferase</keyword>
<dbReference type="InterPro" id="IPR001296">
    <property type="entry name" value="Glyco_trans_1"/>
</dbReference>
<dbReference type="OrthoDB" id="4316343at2"/>
<feature type="domain" description="Glycosyltransferase subfamily 4-like N-terminal" evidence="4">
    <location>
        <begin position="17"/>
        <end position="182"/>
    </location>
</feature>
<dbReference type="SUPFAM" id="SSF53756">
    <property type="entry name" value="UDP-Glycosyltransferase/glycogen phosphorylase"/>
    <property type="match status" value="1"/>
</dbReference>
<protein>
    <submittedName>
        <fullName evidence="5">Glycosyltransferase</fullName>
    </submittedName>
</protein>
<evidence type="ECO:0000259" key="4">
    <source>
        <dbReference type="Pfam" id="PF13579"/>
    </source>
</evidence>
<feature type="domain" description="Glycosyl transferase family 1" evidence="3">
    <location>
        <begin position="194"/>
        <end position="352"/>
    </location>
</feature>
<dbReference type="Pfam" id="PF00534">
    <property type="entry name" value="Glycos_transf_1"/>
    <property type="match status" value="1"/>
</dbReference>
<keyword evidence="2 5" id="KW-0808">Transferase</keyword>
<dbReference type="Pfam" id="PF13579">
    <property type="entry name" value="Glyco_trans_4_4"/>
    <property type="match status" value="1"/>
</dbReference>
<organism evidence="5 6">
    <name type="scientific">Rothia nasimurium</name>
    <dbReference type="NCBI Taxonomy" id="85336"/>
    <lineage>
        <taxon>Bacteria</taxon>
        <taxon>Bacillati</taxon>
        <taxon>Actinomycetota</taxon>
        <taxon>Actinomycetes</taxon>
        <taxon>Micrococcales</taxon>
        <taxon>Micrococcaceae</taxon>
        <taxon>Rothia</taxon>
    </lineage>
</organism>
<dbReference type="Gene3D" id="3.40.50.2000">
    <property type="entry name" value="Glycogen Phosphorylase B"/>
    <property type="match status" value="2"/>
</dbReference>
<evidence type="ECO:0000313" key="5">
    <source>
        <dbReference type="EMBL" id="TFU23644.1"/>
    </source>
</evidence>
<proteinExistence type="predicted"/>
<evidence type="ECO:0000256" key="1">
    <source>
        <dbReference type="ARBA" id="ARBA00022676"/>
    </source>
</evidence>
<accession>A0A4Y9F887</accession>
<dbReference type="EMBL" id="SPQC01000006">
    <property type="protein sequence ID" value="TFU23644.1"/>
    <property type="molecule type" value="Genomic_DNA"/>
</dbReference>
<evidence type="ECO:0000256" key="2">
    <source>
        <dbReference type="ARBA" id="ARBA00022679"/>
    </source>
</evidence>